<dbReference type="GO" id="GO:0006313">
    <property type="term" value="P:DNA transposition"/>
    <property type="evidence" value="ECO:0007669"/>
    <property type="project" value="InterPro"/>
</dbReference>
<comment type="caution">
    <text evidence="3">The sequence shown here is derived from an EMBL/GenBank/DDBJ whole genome shotgun (WGS) entry which is preliminary data.</text>
</comment>
<dbReference type="InterPro" id="IPR002492">
    <property type="entry name" value="Transposase_Tc1-like"/>
</dbReference>
<gene>
    <name evidence="3" type="ORF">QE152_g40827</name>
</gene>
<accession>A0AAW1HFC6</accession>
<dbReference type="EMBL" id="JASPKY010001485">
    <property type="protein sequence ID" value="KAK9674826.1"/>
    <property type="molecule type" value="Genomic_DNA"/>
</dbReference>
<feature type="region of interest" description="Disordered" evidence="1">
    <location>
        <begin position="1"/>
        <end position="25"/>
    </location>
</feature>
<sequence length="94" mass="10925">MPQNALKYKKRAEKRGRPRKTSTHMNRRILLAIKKDPFASSSKILTEVDADISARTDKRRLLEFHIKSRSPRKVPLLQKRHLKNGLGIFCAPTY</sequence>
<evidence type="ECO:0000256" key="1">
    <source>
        <dbReference type="SAM" id="MobiDB-lite"/>
    </source>
</evidence>
<feature type="compositionally biased region" description="Basic residues" evidence="1">
    <location>
        <begin position="7"/>
        <end position="25"/>
    </location>
</feature>
<reference evidence="3 4" key="1">
    <citation type="journal article" date="2024" name="BMC Genomics">
        <title>De novo assembly and annotation of Popillia japonica's genome with initial clues to its potential as an invasive pest.</title>
        <authorList>
            <person name="Cucini C."/>
            <person name="Boschi S."/>
            <person name="Funari R."/>
            <person name="Cardaioli E."/>
            <person name="Iannotti N."/>
            <person name="Marturano G."/>
            <person name="Paoli F."/>
            <person name="Bruttini M."/>
            <person name="Carapelli A."/>
            <person name="Frati F."/>
            <person name="Nardi F."/>
        </authorList>
    </citation>
    <scope>NUCLEOTIDE SEQUENCE [LARGE SCALE GENOMIC DNA]</scope>
    <source>
        <strain evidence="3">DMR45628</strain>
    </source>
</reference>
<feature type="domain" description="Transposase Tc1-like" evidence="2">
    <location>
        <begin position="27"/>
        <end position="83"/>
    </location>
</feature>
<proteinExistence type="predicted"/>
<name>A0AAW1HFC6_POPJA</name>
<dbReference type="GO" id="GO:0015074">
    <property type="term" value="P:DNA integration"/>
    <property type="evidence" value="ECO:0007669"/>
    <property type="project" value="InterPro"/>
</dbReference>
<evidence type="ECO:0000259" key="2">
    <source>
        <dbReference type="Pfam" id="PF01498"/>
    </source>
</evidence>
<dbReference type="GO" id="GO:0003677">
    <property type="term" value="F:DNA binding"/>
    <property type="evidence" value="ECO:0007669"/>
    <property type="project" value="InterPro"/>
</dbReference>
<evidence type="ECO:0000313" key="4">
    <source>
        <dbReference type="Proteomes" id="UP001458880"/>
    </source>
</evidence>
<dbReference type="AlphaFoldDB" id="A0AAW1HFC6"/>
<evidence type="ECO:0000313" key="3">
    <source>
        <dbReference type="EMBL" id="KAK9674826.1"/>
    </source>
</evidence>
<dbReference type="Pfam" id="PF01498">
    <property type="entry name" value="HTH_Tnp_Tc3_2"/>
    <property type="match status" value="1"/>
</dbReference>
<keyword evidence="4" id="KW-1185">Reference proteome</keyword>
<protein>
    <submittedName>
        <fullName evidence="3">Transposase</fullName>
    </submittedName>
</protein>
<organism evidence="3 4">
    <name type="scientific">Popillia japonica</name>
    <name type="common">Japanese beetle</name>
    <dbReference type="NCBI Taxonomy" id="7064"/>
    <lineage>
        <taxon>Eukaryota</taxon>
        <taxon>Metazoa</taxon>
        <taxon>Ecdysozoa</taxon>
        <taxon>Arthropoda</taxon>
        <taxon>Hexapoda</taxon>
        <taxon>Insecta</taxon>
        <taxon>Pterygota</taxon>
        <taxon>Neoptera</taxon>
        <taxon>Endopterygota</taxon>
        <taxon>Coleoptera</taxon>
        <taxon>Polyphaga</taxon>
        <taxon>Scarabaeiformia</taxon>
        <taxon>Scarabaeidae</taxon>
        <taxon>Rutelinae</taxon>
        <taxon>Popillia</taxon>
    </lineage>
</organism>
<dbReference type="Proteomes" id="UP001458880">
    <property type="component" value="Unassembled WGS sequence"/>
</dbReference>